<dbReference type="Proteomes" id="UP000187151">
    <property type="component" value="Unassembled WGS sequence"/>
</dbReference>
<sequence>MERNAARRRRRVLLGHCLRAAGSVVLLTALYYLAPLEGGFGILTVLTLVLGLLAFSVLTAWQVHAITRAEYPRLSALEAMATAVPLFLVVFSATYFMLSESLPATFTEPLDRTDALYFTVTVFATVGFGDITATTGTGRVLVTVQMIADLIVVGVIAKALFGAMKIGMRRRGGERRGGPPFVDDEEP</sequence>
<dbReference type="InterPro" id="IPR013099">
    <property type="entry name" value="K_chnl_dom"/>
</dbReference>
<accession>A0ABX3G335</accession>
<protein>
    <submittedName>
        <fullName evidence="3">Transporter</fullName>
    </submittedName>
</protein>
<evidence type="ECO:0000313" key="3">
    <source>
        <dbReference type="EMBL" id="OLZ67333.1"/>
    </source>
</evidence>
<keyword evidence="1" id="KW-0812">Transmembrane</keyword>
<keyword evidence="1" id="KW-0472">Membrane</keyword>
<dbReference type="RefSeq" id="WP_076044124.1">
    <property type="nucleotide sequence ID" value="NZ_MQUR01000026.1"/>
</dbReference>
<evidence type="ECO:0000313" key="4">
    <source>
        <dbReference type="Proteomes" id="UP000187151"/>
    </source>
</evidence>
<feature type="transmembrane region" description="Helical" evidence="1">
    <location>
        <begin position="40"/>
        <end position="63"/>
    </location>
</feature>
<gene>
    <name evidence="3" type="ORF">AVW11_14050</name>
</gene>
<evidence type="ECO:0000256" key="1">
    <source>
        <dbReference type="SAM" id="Phobius"/>
    </source>
</evidence>
<comment type="caution">
    <text evidence="3">The sequence shown here is derived from an EMBL/GenBank/DDBJ whole genome shotgun (WGS) entry which is preliminary data.</text>
</comment>
<organism evidence="3 4">
    <name type="scientific">Streptomyces amritsarensis</name>
    <dbReference type="NCBI Taxonomy" id="681158"/>
    <lineage>
        <taxon>Bacteria</taxon>
        <taxon>Bacillati</taxon>
        <taxon>Actinomycetota</taxon>
        <taxon>Actinomycetes</taxon>
        <taxon>Kitasatosporales</taxon>
        <taxon>Streptomycetaceae</taxon>
        <taxon>Streptomyces</taxon>
    </lineage>
</organism>
<keyword evidence="4" id="KW-1185">Reference proteome</keyword>
<dbReference type="SUPFAM" id="SSF81324">
    <property type="entry name" value="Voltage-gated potassium channels"/>
    <property type="match status" value="1"/>
</dbReference>
<dbReference type="Gene3D" id="1.10.287.70">
    <property type="match status" value="1"/>
</dbReference>
<dbReference type="Pfam" id="PF07885">
    <property type="entry name" value="Ion_trans_2"/>
    <property type="match status" value="1"/>
</dbReference>
<keyword evidence="1" id="KW-1133">Transmembrane helix</keyword>
<evidence type="ECO:0000259" key="2">
    <source>
        <dbReference type="Pfam" id="PF07885"/>
    </source>
</evidence>
<name>A0ABX3G335_9ACTN</name>
<dbReference type="EMBL" id="MQUR01000026">
    <property type="protein sequence ID" value="OLZ67333.1"/>
    <property type="molecule type" value="Genomic_DNA"/>
</dbReference>
<feature type="transmembrane region" description="Helical" evidence="1">
    <location>
        <begin position="12"/>
        <end position="34"/>
    </location>
</feature>
<reference evidence="3 4" key="1">
    <citation type="submission" date="2016-01" db="EMBL/GenBank/DDBJ databases">
        <title>Streptomyces amritsarensis strain MTCC 11845 genome sequencing and assembly.</title>
        <authorList>
            <person name="Sharma D."/>
            <person name="Nair G.R."/>
            <person name="Kaur G."/>
            <person name="Manhas R.K."/>
            <person name="Mayilraj S."/>
        </authorList>
    </citation>
    <scope>NUCLEOTIDE SEQUENCE [LARGE SCALE GENOMIC DNA]</scope>
    <source>
        <strain evidence="3 4">MTCC 11845</strain>
    </source>
</reference>
<feature type="transmembrane region" description="Helical" evidence="1">
    <location>
        <begin position="75"/>
        <end position="98"/>
    </location>
</feature>
<proteinExistence type="predicted"/>
<feature type="domain" description="Potassium channel" evidence="2">
    <location>
        <begin position="86"/>
        <end position="161"/>
    </location>
</feature>
<feature type="transmembrane region" description="Helical" evidence="1">
    <location>
        <begin position="140"/>
        <end position="161"/>
    </location>
</feature>